<comment type="caution">
    <text evidence="3">The sequence shown here is derived from an EMBL/GenBank/DDBJ whole genome shotgun (WGS) entry which is preliminary data.</text>
</comment>
<dbReference type="EMBL" id="MKKU01000251">
    <property type="protein sequence ID" value="RNF17836.1"/>
    <property type="molecule type" value="Genomic_DNA"/>
</dbReference>
<gene>
    <name evidence="3" type="ORF">Tco025E_04743</name>
</gene>
<reference evidence="3 4" key="1">
    <citation type="journal article" date="2018" name="BMC Genomics">
        <title>Genomic comparison of Trypanosoma conorhini and Trypanosoma rangeli to Trypanosoma cruzi strains of high and low virulence.</title>
        <authorList>
            <person name="Bradwell K.R."/>
            <person name="Koparde V.N."/>
            <person name="Matveyev A.V."/>
            <person name="Serrano M.G."/>
            <person name="Alves J.M."/>
            <person name="Parikh H."/>
            <person name="Huang B."/>
            <person name="Lee V."/>
            <person name="Espinosa-Alvarez O."/>
            <person name="Ortiz P.A."/>
            <person name="Costa-Martins A.G."/>
            <person name="Teixeira M.M."/>
            <person name="Buck G.A."/>
        </authorList>
    </citation>
    <scope>NUCLEOTIDE SEQUENCE [LARGE SCALE GENOMIC DNA]</scope>
    <source>
        <strain evidence="3 4">025E</strain>
    </source>
</reference>
<name>A0A422PJF0_9TRYP</name>
<accession>A0A422PJF0</accession>
<feature type="transmembrane region" description="Helical" evidence="1">
    <location>
        <begin position="215"/>
        <end position="239"/>
    </location>
</feature>
<feature type="chain" id="PRO_5019567829" evidence="2">
    <location>
        <begin position="20"/>
        <end position="262"/>
    </location>
</feature>
<keyword evidence="2" id="KW-0732">Signal</keyword>
<keyword evidence="1" id="KW-0472">Membrane</keyword>
<keyword evidence="4" id="KW-1185">Reference proteome</keyword>
<dbReference type="OrthoDB" id="278279at2759"/>
<protein>
    <submittedName>
        <fullName evidence="3">Uncharacterized protein</fullName>
    </submittedName>
</protein>
<keyword evidence="1" id="KW-1133">Transmembrane helix</keyword>
<evidence type="ECO:0000313" key="3">
    <source>
        <dbReference type="EMBL" id="RNF17836.1"/>
    </source>
</evidence>
<keyword evidence="1" id="KW-0812">Transmembrane</keyword>
<organism evidence="3 4">
    <name type="scientific">Trypanosoma conorhini</name>
    <dbReference type="NCBI Taxonomy" id="83891"/>
    <lineage>
        <taxon>Eukaryota</taxon>
        <taxon>Discoba</taxon>
        <taxon>Euglenozoa</taxon>
        <taxon>Kinetoplastea</taxon>
        <taxon>Metakinetoplastina</taxon>
        <taxon>Trypanosomatida</taxon>
        <taxon>Trypanosomatidae</taxon>
        <taxon>Trypanosoma</taxon>
    </lineage>
</organism>
<evidence type="ECO:0000313" key="4">
    <source>
        <dbReference type="Proteomes" id="UP000284403"/>
    </source>
</evidence>
<proteinExistence type="predicted"/>
<dbReference type="AlphaFoldDB" id="A0A422PJF0"/>
<dbReference type="Proteomes" id="UP000284403">
    <property type="component" value="Unassembled WGS sequence"/>
</dbReference>
<dbReference type="GeneID" id="40318354"/>
<dbReference type="RefSeq" id="XP_029228271.1">
    <property type="nucleotide sequence ID" value="XM_029371649.1"/>
</dbReference>
<evidence type="ECO:0000256" key="2">
    <source>
        <dbReference type="SAM" id="SignalP"/>
    </source>
</evidence>
<feature type="signal peptide" evidence="2">
    <location>
        <begin position="1"/>
        <end position="19"/>
    </location>
</feature>
<evidence type="ECO:0000256" key="1">
    <source>
        <dbReference type="SAM" id="Phobius"/>
    </source>
</evidence>
<sequence length="262" mass="29573">MRCTYIAALLLLLLGTVQAATGVAAEYGDRSLAKGSRDEQIVFWEEEIDRLRGGDMAKAYQTLYSSQLALAEARKQSGWLFTSAEAKARIKMLDAEYEKNLAALTALKQEEERMLAKVKPLYGIVSRRFAQEQRHAIVDAVKQVQEMSYVQAWYNSLLDLGNSETLTDVIVGFLGQWLLGYVVMYHFAAVYYALWTAPWNIYAYSSGPSDVLVGVLAWCVCVAIMLLPVLALVGGCLYLRRYYGDRVAEALNRARNRERRRD</sequence>